<reference evidence="11" key="1">
    <citation type="submission" date="2025-08" db="UniProtKB">
        <authorList>
            <consortium name="RefSeq"/>
        </authorList>
    </citation>
    <scope>IDENTIFICATION</scope>
</reference>
<evidence type="ECO:0000256" key="3">
    <source>
        <dbReference type="ARBA" id="ARBA00022737"/>
    </source>
</evidence>
<feature type="disulfide bond" evidence="6">
    <location>
        <begin position="293"/>
        <end position="302"/>
    </location>
</feature>
<feature type="domain" description="EGF-like" evidence="9">
    <location>
        <begin position="229"/>
        <end position="265"/>
    </location>
</feature>
<keyword evidence="3" id="KW-0677">Repeat</keyword>
<dbReference type="InterPro" id="IPR001791">
    <property type="entry name" value="Laminin_G"/>
</dbReference>
<feature type="domain" description="EGF-like" evidence="9">
    <location>
        <begin position="36"/>
        <end position="75"/>
    </location>
</feature>
<keyword evidence="4 6" id="KW-1015">Disulfide bond</keyword>
<feature type="domain" description="EGF-like" evidence="9">
    <location>
        <begin position="77"/>
        <end position="115"/>
    </location>
</feature>
<dbReference type="InterPro" id="IPR049883">
    <property type="entry name" value="NOTCH1_EGF-like"/>
</dbReference>
<dbReference type="Pfam" id="PF07645">
    <property type="entry name" value="EGF_CA"/>
    <property type="match status" value="1"/>
</dbReference>
<dbReference type="InterPro" id="IPR001881">
    <property type="entry name" value="EGF-like_Ca-bd_dom"/>
</dbReference>
<sequence length="1469" mass="160270">MNEMLLIVSRARSRTAADRMLPALQIVDWGLASSELGSSCYSSPCKNGGTCEDAEGSYRCLCPQNPLSYVGWNCEFLYDACGGHACLPEWICSGTPGQLNYTCHCRPGLLGLGCNSEADVCETSPCPQPHFQCITITNGYGCQCQNGDSCQIQSSLCSSNPCHNNGTCIESAGWYTCECQPGHVGTHCEEDVDECASSPCQNGAICLDKVNDYSCFCVPGFQGYHCEIDINECASRPCQHNGTCLNQMDRYVCQCLPGYTGVNCDVEIDECASDPCWNGGTCSDHIGLFTCSCMPGYEGVQCEVDIDECQSQPCLNGGMCHDLVNSYQCDCHNTGFEGQHCELDILECASQPCQNGATCLEGIGRYSCVCWPGYVGENCEEDVDECAAEPCFNGGQCYERSNHSYYGELVDFPGQFSYQEAAGFICKCQPGFDGDICSINIDECESQPCQNGGRCVDLVNSYWCHCMPGYSGVECAIDINECEDHPCENGGACEDGIADYICHCIPSQGGITWGGKNCSVELTGCQAHHCQNDALCIPTYQSEIHGFLCQCQPGFYGSTCSTSTTFSFSSSTYLFINMSAYNKSSSETPGGYLSAVALRFRTTLPDAILIYRGHKAEHLLLELSGGLVRVTLMMQDAVSSLILEAPRVDDGYWHNVDVRLQDSLELRLWHEDCHASICWQSCPLAESFSNSLLPFSEIYVGGTDETLMTNPTQSFIGCLEDLYIDSKIFLPQEVIGLQSSGVQLGCERTDWCHSQPCSHGGQCIDLWADFYCNCSRPYEGHTCSFESPMVTFGLENSSSFATFAISNSPGANFNLSFFIRTLKPMGLVFQITNETETFLAVYLTDGQLQVEASVAAPISIPGHLADGRRHFVMLSFHEGFLHASLLNREEDLGPLKVTPLAAGSEIHVGGLLDEDSVSLWGGYFKGCLQDVRLNHHQMQFFPPKDDRSEEIYMEQTTNVFQGCISDDTCKPEPCFNGGHCAVTWNDYICSCPANFTGKSCEERVWCESEPCSQATTCVDVPSGYVCLSSATFQGHNAVEFTTNASITRALHSLRLDFRTRDEDAILLRAVQEVDSLLVAIQNSSLLVEIRSGNGIEGVNFLSQMSISDGSWHMVVLSMEEPSATSSRWHLYLDGSMNTTLQGHAGSLDFIKNNAIIILAENFTGCFGHADIGGVFLPLAAHISYPQPEQFLQLNNKAPLLGCKGADVCASSPCHHAGSCQDLFNAFRCVCSAGWEGLLCEANTDDCKSSPCIHGKCVDEVADFQCECDKGYIGKRCHINVDDCIRHQCQNGGTCVDGVYSYTCKCPPQYTGPHCEWPFPPEQCGKNFTCLNGGKCISGPWGANCTCKPGYTGRKCQININECDPNPCQNGGTCQDSVNRYRCVCSASYTGERCDRGTPSAFSPFPLIEVAVPVACGCLLLLIIILILMVLTARKRRQSEGTYSPSQQEVAGARLEMDSVLKVPPEERLI</sequence>
<feature type="disulfide bond" evidence="6">
    <location>
        <begin position="86"/>
        <end position="103"/>
    </location>
</feature>
<dbReference type="InterPro" id="IPR013032">
    <property type="entry name" value="EGF-like_CS"/>
</dbReference>
<keyword evidence="7" id="KW-0812">Transmembrane</keyword>
<keyword evidence="2" id="KW-0732">Signal</keyword>
<dbReference type="Gene3D" id="2.10.25.10">
    <property type="entry name" value="Laminin"/>
    <property type="match status" value="19"/>
</dbReference>
<dbReference type="GeneID" id="107116504"/>
<feature type="disulfide bond" evidence="6">
    <location>
        <begin position="217"/>
        <end position="226"/>
    </location>
</feature>
<feature type="disulfide bond" evidence="6">
    <location>
        <begin position="1346"/>
        <end position="1355"/>
    </location>
</feature>
<evidence type="ECO:0000256" key="1">
    <source>
        <dbReference type="ARBA" id="ARBA00022536"/>
    </source>
</evidence>
<dbReference type="Pfam" id="PF02210">
    <property type="entry name" value="Laminin_G_2"/>
    <property type="match status" value="3"/>
</dbReference>
<gene>
    <name evidence="11" type="primary">CRB2</name>
</gene>
<keyword evidence="7" id="KW-0472">Membrane</keyword>
<feature type="disulfide bond" evidence="6">
    <location>
        <begin position="1267"/>
        <end position="1276"/>
    </location>
</feature>
<dbReference type="InterPro" id="IPR000152">
    <property type="entry name" value="EGF-type_Asp/Asn_hydroxyl_site"/>
</dbReference>
<dbReference type="RefSeq" id="XP_015273899.1">
    <property type="nucleotide sequence ID" value="XM_015418413.1"/>
</dbReference>
<feature type="domain" description="EGF-like" evidence="9">
    <location>
        <begin position="478"/>
        <end position="519"/>
    </location>
</feature>
<feature type="disulfide bond" evidence="6">
    <location>
        <begin position="466"/>
        <end position="475"/>
    </location>
</feature>
<dbReference type="PROSITE" id="PS00010">
    <property type="entry name" value="ASX_HYDROXYL"/>
    <property type="match status" value="12"/>
</dbReference>
<feature type="domain" description="EGF-like" evidence="9">
    <location>
        <begin position="1358"/>
        <end position="1394"/>
    </location>
</feature>
<dbReference type="Proteomes" id="UP000694871">
    <property type="component" value="Unplaced"/>
</dbReference>
<evidence type="ECO:0000259" key="8">
    <source>
        <dbReference type="PROSITE" id="PS50025"/>
    </source>
</evidence>
<feature type="disulfide bond" evidence="6">
    <location>
        <begin position="255"/>
        <end position="264"/>
    </location>
</feature>
<evidence type="ECO:0000259" key="9">
    <source>
        <dbReference type="PROSITE" id="PS50026"/>
    </source>
</evidence>
<feature type="disulfide bond" evidence="6">
    <location>
        <begin position="105"/>
        <end position="114"/>
    </location>
</feature>
<accession>A0ABM1KJL2</accession>
<keyword evidence="7" id="KW-1133">Transmembrane helix</keyword>
<evidence type="ECO:0000256" key="4">
    <source>
        <dbReference type="ARBA" id="ARBA00023157"/>
    </source>
</evidence>
<keyword evidence="5" id="KW-0325">Glycoprotein</keyword>
<dbReference type="PANTHER" id="PTHR24049">
    <property type="entry name" value="CRUMBS FAMILY MEMBER"/>
    <property type="match status" value="1"/>
</dbReference>
<name>A0ABM1KJL2_GEKJA</name>
<dbReference type="Pfam" id="PF00008">
    <property type="entry name" value="EGF"/>
    <property type="match status" value="13"/>
</dbReference>
<dbReference type="PROSITE" id="PS00022">
    <property type="entry name" value="EGF_1"/>
    <property type="match status" value="16"/>
</dbReference>
<dbReference type="CDD" id="cd00110">
    <property type="entry name" value="LamG"/>
    <property type="match status" value="3"/>
</dbReference>
<dbReference type="CDD" id="cd00054">
    <property type="entry name" value="EGF_CA"/>
    <property type="match status" value="16"/>
</dbReference>
<dbReference type="PROSITE" id="PS50026">
    <property type="entry name" value="EGF_3"/>
    <property type="match status" value="19"/>
</dbReference>
<feature type="domain" description="EGF-like" evidence="9">
    <location>
        <begin position="521"/>
        <end position="561"/>
    </location>
</feature>
<feature type="domain" description="EGF-like" evidence="9">
    <location>
        <begin position="305"/>
        <end position="342"/>
    </location>
</feature>
<feature type="disulfide bond" evidence="6">
    <location>
        <begin position="428"/>
        <end position="437"/>
    </location>
</feature>
<proteinExistence type="predicted"/>
<dbReference type="SUPFAM" id="SSF57196">
    <property type="entry name" value="EGF/Laminin"/>
    <property type="match status" value="13"/>
</dbReference>
<feature type="disulfide bond" evidence="6">
    <location>
        <begin position="1246"/>
        <end position="1256"/>
    </location>
</feature>
<dbReference type="SMART" id="SM00181">
    <property type="entry name" value="EGF"/>
    <property type="match status" value="19"/>
</dbReference>
<feature type="domain" description="Laminin G" evidence="8">
    <location>
        <begin position="790"/>
        <end position="963"/>
    </location>
</feature>
<organism evidence="10 11">
    <name type="scientific">Gekko japonicus</name>
    <name type="common">Schlegel's Japanese gecko</name>
    <dbReference type="NCBI Taxonomy" id="146911"/>
    <lineage>
        <taxon>Eukaryota</taxon>
        <taxon>Metazoa</taxon>
        <taxon>Chordata</taxon>
        <taxon>Craniata</taxon>
        <taxon>Vertebrata</taxon>
        <taxon>Euteleostomi</taxon>
        <taxon>Lepidosauria</taxon>
        <taxon>Squamata</taxon>
        <taxon>Bifurcata</taxon>
        <taxon>Gekkota</taxon>
        <taxon>Gekkonidae</taxon>
        <taxon>Gekkoninae</taxon>
        <taxon>Gekko</taxon>
    </lineage>
</organism>
<feature type="domain" description="Laminin G" evidence="8">
    <location>
        <begin position="565"/>
        <end position="746"/>
    </location>
</feature>
<feature type="domain" description="EGF-like" evidence="9">
    <location>
        <begin position="1319"/>
        <end position="1356"/>
    </location>
</feature>
<feature type="domain" description="EGF-like" evidence="9">
    <location>
        <begin position="1279"/>
        <end position="1315"/>
    </location>
</feature>
<feature type="domain" description="EGF-like" evidence="9">
    <location>
        <begin position="267"/>
        <end position="303"/>
    </location>
</feature>
<feature type="domain" description="Laminin G" evidence="8">
    <location>
        <begin position="1027"/>
        <end position="1202"/>
    </location>
</feature>
<evidence type="ECO:0000313" key="10">
    <source>
        <dbReference type="Proteomes" id="UP000694871"/>
    </source>
</evidence>
<evidence type="ECO:0000256" key="7">
    <source>
        <dbReference type="SAM" id="Phobius"/>
    </source>
</evidence>
<feature type="domain" description="EGF-like" evidence="9">
    <location>
        <begin position="1242"/>
        <end position="1277"/>
    </location>
</feature>
<feature type="transmembrane region" description="Helical" evidence="7">
    <location>
        <begin position="1409"/>
        <end position="1430"/>
    </location>
</feature>
<dbReference type="SMART" id="SM00179">
    <property type="entry name" value="EGF_CA"/>
    <property type="match status" value="17"/>
</dbReference>
<feature type="disulfide bond" evidence="6">
    <location>
        <begin position="1230"/>
        <end position="1239"/>
    </location>
</feature>
<dbReference type="SUPFAM" id="SSF49899">
    <property type="entry name" value="Concanavalin A-like lectins/glucanases"/>
    <property type="match status" value="3"/>
</dbReference>
<feature type="disulfide bond" evidence="6">
    <location>
        <begin position="179"/>
        <end position="188"/>
    </location>
</feature>
<feature type="disulfide bond" evidence="6">
    <location>
        <begin position="991"/>
        <end position="1000"/>
    </location>
</feature>
<comment type="caution">
    <text evidence="6">Lacks conserved residue(s) required for the propagation of feature annotation.</text>
</comment>
<dbReference type="PRINTS" id="PR00010">
    <property type="entry name" value="EGFBLOOD"/>
</dbReference>
<feature type="domain" description="EGF-like" evidence="9">
    <location>
        <begin position="1204"/>
        <end position="1240"/>
    </location>
</feature>
<feature type="disulfide bond" evidence="6">
    <location>
        <begin position="1384"/>
        <end position="1393"/>
    </location>
</feature>
<dbReference type="PANTHER" id="PTHR24049:SF22">
    <property type="entry name" value="DROSOPHILA CRUMBS HOMOLOG"/>
    <property type="match status" value="1"/>
</dbReference>
<dbReference type="PROSITE" id="PS01186">
    <property type="entry name" value="EGF_2"/>
    <property type="match status" value="11"/>
</dbReference>
<evidence type="ECO:0000256" key="6">
    <source>
        <dbReference type="PROSITE-ProRule" id="PRU00076"/>
    </source>
</evidence>
<dbReference type="PROSITE" id="PS01187">
    <property type="entry name" value="EGF_CA"/>
    <property type="match status" value="6"/>
</dbReference>
<dbReference type="PROSITE" id="PS50025">
    <property type="entry name" value="LAM_G_DOMAIN"/>
    <property type="match status" value="3"/>
</dbReference>
<feature type="domain" description="EGF-like" evidence="9">
    <location>
        <begin position="191"/>
        <end position="227"/>
    </location>
</feature>
<feature type="domain" description="EGF-like" evidence="9">
    <location>
        <begin position="382"/>
        <end position="438"/>
    </location>
</feature>
<feature type="domain" description="EGF-like" evidence="9">
    <location>
        <begin position="153"/>
        <end position="189"/>
    </location>
</feature>
<feature type="domain" description="EGF-like" evidence="9">
    <location>
        <begin position="440"/>
        <end position="476"/>
    </location>
</feature>
<feature type="disulfide bond" evidence="6">
    <location>
        <begin position="551"/>
        <end position="560"/>
    </location>
</feature>
<dbReference type="InterPro" id="IPR009030">
    <property type="entry name" value="Growth_fac_rcpt_cys_sf"/>
</dbReference>
<protein>
    <submittedName>
        <fullName evidence="11">Protein crumbs homolog 2</fullName>
    </submittedName>
</protein>
<dbReference type="InterPro" id="IPR018097">
    <property type="entry name" value="EGF_Ca-bd_CS"/>
</dbReference>
<feature type="disulfide bond" evidence="6">
    <location>
        <begin position="1305"/>
        <end position="1314"/>
    </location>
</feature>
<evidence type="ECO:0000256" key="2">
    <source>
        <dbReference type="ARBA" id="ARBA00022729"/>
    </source>
</evidence>
<keyword evidence="10" id="KW-1185">Reference proteome</keyword>
<dbReference type="InterPro" id="IPR000742">
    <property type="entry name" value="EGF"/>
</dbReference>
<feature type="domain" description="EGF-like" evidence="9">
    <location>
        <begin position="748"/>
        <end position="784"/>
    </location>
</feature>
<dbReference type="SMART" id="SM00282">
    <property type="entry name" value="LamG"/>
    <property type="match status" value="3"/>
</dbReference>
<dbReference type="InterPro" id="IPR051022">
    <property type="entry name" value="Notch_Cell-Fate_Det"/>
</dbReference>
<dbReference type="SUPFAM" id="SSF57184">
    <property type="entry name" value="Growth factor receptor domain"/>
    <property type="match status" value="1"/>
</dbReference>
<keyword evidence="1 6" id="KW-0245">EGF-like domain</keyword>
<evidence type="ECO:0000313" key="11">
    <source>
        <dbReference type="RefSeq" id="XP_015273899.1"/>
    </source>
</evidence>
<feature type="disulfide bond" evidence="6">
    <location>
        <begin position="774"/>
        <end position="783"/>
    </location>
</feature>
<evidence type="ECO:0000256" key="5">
    <source>
        <dbReference type="ARBA" id="ARBA00023180"/>
    </source>
</evidence>
<dbReference type="Gene3D" id="2.60.120.200">
    <property type="match status" value="3"/>
</dbReference>
<feature type="domain" description="EGF-like" evidence="9">
    <location>
        <begin position="965"/>
        <end position="1001"/>
    </location>
</feature>
<feature type="disulfide bond" evidence="6">
    <location>
        <begin position="370"/>
        <end position="379"/>
    </location>
</feature>
<dbReference type="InterPro" id="IPR013320">
    <property type="entry name" value="ConA-like_dom_sf"/>
</dbReference>
<dbReference type="Pfam" id="PF12661">
    <property type="entry name" value="hEGF"/>
    <property type="match status" value="1"/>
</dbReference>
<feature type="domain" description="EGF-like" evidence="9">
    <location>
        <begin position="344"/>
        <end position="380"/>
    </location>
</feature>